<keyword evidence="4 7" id="KW-0812">Transmembrane</keyword>
<dbReference type="EMBL" id="AP018227">
    <property type="protein sequence ID" value="BAY81665.1"/>
    <property type="molecule type" value="Genomic_DNA"/>
</dbReference>
<dbReference type="PANTHER" id="PTHR43266">
    <property type="entry name" value="MACROLIDE-EFFLUX PROTEIN"/>
    <property type="match status" value="1"/>
</dbReference>
<dbReference type="InterPro" id="IPR036259">
    <property type="entry name" value="MFS_trans_sf"/>
</dbReference>
<feature type="domain" description="Major facilitator superfamily (MFS) profile" evidence="8">
    <location>
        <begin position="1"/>
        <end position="170"/>
    </location>
</feature>
<evidence type="ECO:0000256" key="5">
    <source>
        <dbReference type="ARBA" id="ARBA00022989"/>
    </source>
</evidence>
<reference evidence="9 10" key="1">
    <citation type="submission" date="2017-06" db="EMBL/GenBank/DDBJ databases">
        <title>Genome sequencing of cyanobaciteial culture collection at National Institute for Environmental Studies (NIES).</title>
        <authorList>
            <person name="Hirose Y."/>
            <person name="Shimura Y."/>
            <person name="Fujisawa T."/>
            <person name="Nakamura Y."/>
            <person name="Kawachi M."/>
        </authorList>
    </citation>
    <scope>NUCLEOTIDE SEQUENCE [LARGE SCALE GENOMIC DNA]</scope>
    <source>
        <strain evidence="9 10">NIES-267</strain>
    </source>
</reference>
<evidence type="ECO:0000256" key="7">
    <source>
        <dbReference type="SAM" id="Phobius"/>
    </source>
</evidence>
<feature type="transmembrane region" description="Helical" evidence="7">
    <location>
        <begin position="265"/>
        <end position="289"/>
    </location>
</feature>
<keyword evidence="10" id="KW-1185">Reference proteome</keyword>
<accession>A0A1Z4LKC1</accession>
<evidence type="ECO:0000256" key="1">
    <source>
        <dbReference type="ARBA" id="ARBA00004651"/>
    </source>
</evidence>
<feature type="transmembrane region" description="Helical" evidence="7">
    <location>
        <begin position="232"/>
        <end position="253"/>
    </location>
</feature>
<dbReference type="PANTHER" id="PTHR43266:SF2">
    <property type="entry name" value="MAJOR FACILITATOR SUPERFAMILY (MFS) PROFILE DOMAIN-CONTAINING PROTEIN"/>
    <property type="match status" value="1"/>
</dbReference>
<keyword evidence="6 7" id="KW-0472">Membrane</keyword>
<evidence type="ECO:0000256" key="6">
    <source>
        <dbReference type="ARBA" id="ARBA00023136"/>
    </source>
</evidence>
<feature type="transmembrane region" description="Helical" evidence="7">
    <location>
        <begin position="50"/>
        <end position="71"/>
    </location>
</feature>
<keyword evidence="3" id="KW-1003">Cell membrane</keyword>
<gene>
    <name evidence="9" type="ORF">NIES267_11420</name>
</gene>
<keyword evidence="2" id="KW-0813">Transport</keyword>
<dbReference type="AlphaFoldDB" id="A0A1Z4LKC1"/>
<evidence type="ECO:0000313" key="10">
    <source>
        <dbReference type="Proteomes" id="UP000218418"/>
    </source>
</evidence>
<sequence>MTVFALSIWVWQVTGSATALTLVSFFVQLPRLLITPFSGIIVDRFNRKQLMLLGDIVAFLCTLTIGLLHFTDRLEVWHLYCVVAIYGGFGQIQTLAYSASIPLMVPKEQYTRAGSMSSAVNYASAILSPALAGGLYPIIGLGGIIAVDIATFFVGLITLLISHIPQPTAEASDSENPIQENIWQKLTFGFRYIFAKPPLLMMVIAFTLFALPNDIAKVLYNPLILARTNGNSQILGSVTTAAGLGGVIGALLLSTWGGFKRKIHGMLIGFIGAGFFRSFLAFTQIPWLWMSSMFLSTMHTPLFYSSSNAIWYAKVPSSLQGRVLAADQSIGIVISLTAPLIAGPLADKVFEPAMQPGGALVPIFGAIFGTSNGAGITVIYAIASIWILLVGIGGYFVPTLRNVEKLLPDCDEQVKEEINHKG</sequence>
<evidence type="ECO:0000259" key="8">
    <source>
        <dbReference type="PROSITE" id="PS50850"/>
    </source>
</evidence>
<dbReference type="GO" id="GO:0005886">
    <property type="term" value="C:plasma membrane"/>
    <property type="evidence" value="ECO:0007669"/>
    <property type="project" value="UniProtKB-SubCell"/>
</dbReference>
<dbReference type="GO" id="GO:0022857">
    <property type="term" value="F:transmembrane transporter activity"/>
    <property type="evidence" value="ECO:0007669"/>
    <property type="project" value="InterPro"/>
</dbReference>
<feature type="transmembrane region" description="Helical" evidence="7">
    <location>
        <begin position="77"/>
        <end position="98"/>
    </location>
</feature>
<proteinExistence type="predicted"/>
<feature type="transmembrane region" description="Helical" evidence="7">
    <location>
        <begin position="145"/>
        <end position="164"/>
    </location>
</feature>
<keyword evidence="5 7" id="KW-1133">Transmembrane helix</keyword>
<evidence type="ECO:0000256" key="4">
    <source>
        <dbReference type="ARBA" id="ARBA00022692"/>
    </source>
</evidence>
<protein>
    <recommendedName>
        <fullName evidence="8">Major facilitator superfamily (MFS) profile domain-containing protein</fullName>
    </recommendedName>
</protein>
<dbReference type="Proteomes" id="UP000218418">
    <property type="component" value="Chromosome"/>
</dbReference>
<dbReference type="InterPro" id="IPR011701">
    <property type="entry name" value="MFS"/>
</dbReference>
<dbReference type="SUPFAM" id="SSF103473">
    <property type="entry name" value="MFS general substrate transporter"/>
    <property type="match status" value="1"/>
</dbReference>
<feature type="transmembrane region" description="Helical" evidence="7">
    <location>
        <begin position="6"/>
        <end position="29"/>
    </location>
</feature>
<dbReference type="CDD" id="cd06173">
    <property type="entry name" value="MFS_MefA_like"/>
    <property type="match status" value="1"/>
</dbReference>
<organism evidence="9 10">
    <name type="scientific">Calothrix parasitica NIES-267</name>
    <dbReference type="NCBI Taxonomy" id="1973488"/>
    <lineage>
        <taxon>Bacteria</taxon>
        <taxon>Bacillati</taxon>
        <taxon>Cyanobacteriota</taxon>
        <taxon>Cyanophyceae</taxon>
        <taxon>Nostocales</taxon>
        <taxon>Calotrichaceae</taxon>
        <taxon>Calothrix</taxon>
    </lineage>
</organism>
<name>A0A1Z4LKC1_9CYAN</name>
<dbReference type="Pfam" id="PF07690">
    <property type="entry name" value="MFS_1"/>
    <property type="match status" value="1"/>
</dbReference>
<dbReference type="Gene3D" id="1.20.1250.20">
    <property type="entry name" value="MFS general substrate transporter like domains"/>
    <property type="match status" value="1"/>
</dbReference>
<feature type="transmembrane region" description="Helical" evidence="7">
    <location>
        <begin position="378"/>
        <end position="397"/>
    </location>
</feature>
<evidence type="ECO:0000256" key="3">
    <source>
        <dbReference type="ARBA" id="ARBA00022475"/>
    </source>
</evidence>
<evidence type="ECO:0000313" key="9">
    <source>
        <dbReference type="EMBL" id="BAY81665.1"/>
    </source>
</evidence>
<dbReference type="PROSITE" id="PS50850">
    <property type="entry name" value="MFS"/>
    <property type="match status" value="1"/>
</dbReference>
<feature type="transmembrane region" description="Helical" evidence="7">
    <location>
        <begin position="193"/>
        <end position="212"/>
    </location>
</feature>
<comment type="subcellular location">
    <subcellularLocation>
        <location evidence="1">Cell membrane</location>
        <topology evidence="1">Multi-pass membrane protein</topology>
    </subcellularLocation>
</comment>
<dbReference type="InterPro" id="IPR020846">
    <property type="entry name" value="MFS_dom"/>
</dbReference>
<evidence type="ECO:0000256" key="2">
    <source>
        <dbReference type="ARBA" id="ARBA00022448"/>
    </source>
</evidence>